<dbReference type="AlphaFoldDB" id="A0A5C7FLY2"/>
<keyword evidence="1" id="KW-1133">Transmembrane helix</keyword>
<gene>
    <name evidence="2" type="ORF">FVD38_24295</name>
</gene>
<keyword evidence="1" id="KW-0812">Transmembrane</keyword>
<dbReference type="Proteomes" id="UP000321413">
    <property type="component" value="Unassembled WGS sequence"/>
</dbReference>
<feature type="transmembrane region" description="Helical" evidence="1">
    <location>
        <begin position="12"/>
        <end position="37"/>
    </location>
</feature>
<comment type="caution">
    <text evidence="2">The sequence shown here is derived from an EMBL/GenBank/DDBJ whole genome shotgun (WGS) entry which is preliminary data.</text>
</comment>
<keyword evidence="3" id="KW-1185">Reference proteome</keyword>
<dbReference type="EMBL" id="VPFD01000038">
    <property type="protein sequence ID" value="TXF96428.1"/>
    <property type="molecule type" value="Genomic_DNA"/>
</dbReference>
<organism evidence="2 3">
    <name type="scientific">Massilia arenae</name>
    <dbReference type="NCBI Taxonomy" id="2603288"/>
    <lineage>
        <taxon>Bacteria</taxon>
        <taxon>Pseudomonadati</taxon>
        <taxon>Pseudomonadota</taxon>
        <taxon>Betaproteobacteria</taxon>
        <taxon>Burkholderiales</taxon>
        <taxon>Oxalobacteraceae</taxon>
        <taxon>Telluria group</taxon>
        <taxon>Massilia</taxon>
    </lineage>
</organism>
<evidence type="ECO:0000256" key="1">
    <source>
        <dbReference type="SAM" id="Phobius"/>
    </source>
</evidence>
<protein>
    <submittedName>
        <fullName evidence="2">Uncharacterized protein</fullName>
    </submittedName>
</protein>
<evidence type="ECO:0000313" key="2">
    <source>
        <dbReference type="EMBL" id="TXF96428.1"/>
    </source>
</evidence>
<keyword evidence="1" id="KW-0472">Membrane</keyword>
<name>A0A5C7FLY2_9BURK</name>
<evidence type="ECO:0000313" key="3">
    <source>
        <dbReference type="Proteomes" id="UP000321413"/>
    </source>
</evidence>
<sequence>MKPPCLVPRGIVAAVIILAIAVIGAVALAAMTSLWSARGLASSARLRACKSCDTAIRLSFKLGTRIFTRGSDERQAFVLRAQRRPGPVRPVRRSGAGS</sequence>
<reference evidence="2 3" key="1">
    <citation type="submission" date="2019-08" db="EMBL/GenBank/DDBJ databases">
        <title>Massilia golmudensis sp. nov., isolated from sand in the Qinghai-Tibetan Plateau.</title>
        <authorList>
            <person name="Zhang B."/>
        </authorList>
    </citation>
    <scope>NUCLEOTIDE SEQUENCE [LARGE SCALE GENOMIC DNA]</scope>
    <source>
        <strain evidence="2 3">GEM5</strain>
    </source>
</reference>
<proteinExistence type="predicted"/>
<accession>A0A5C7FLY2</accession>